<accession>A0AAN0YL54</accession>
<dbReference type="EMBL" id="CP016622">
    <property type="protein sequence ID" value="ANZ29015.1"/>
    <property type="molecule type" value="Genomic_DNA"/>
</dbReference>
<dbReference type="AlphaFoldDB" id="A0AAN0YL54"/>
<evidence type="ECO:0000313" key="1">
    <source>
        <dbReference type="EMBL" id="ANZ29015.1"/>
    </source>
</evidence>
<dbReference type="Proteomes" id="UP000093052">
    <property type="component" value="Chromosome"/>
</dbReference>
<evidence type="ECO:0000313" key="2">
    <source>
        <dbReference type="Proteomes" id="UP000093052"/>
    </source>
</evidence>
<name>A0AAN0YL54_PARTM</name>
<proteinExistence type="predicted"/>
<dbReference type="GeneID" id="56924261"/>
<dbReference type="KEGG" id="ptl:AOT13_02090"/>
<organism evidence="1 2">
    <name type="scientific">Parageobacillus thermoglucosidasius</name>
    <name type="common">Geobacillus thermoglucosidasius</name>
    <dbReference type="NCBI Taxonomy" id="1426"/>
    <lineage>
        <taxon>Bacteria</taxon>
        <taxon>Bacillati</taxon>
        <taxon>Bacillota</taxon>
        <taxon>Bacilli</taxon>
        <taxon>Bacillales</taxon>
        <taxon>Anoxybacillaceae</taxon>
        <taxon>Parageobacillus</taxon>
    </lineage>
</organism>
<gene>
    <name evidence="1" type="ORF">BCV53_02105</name>
</gene>
<reference evidence="2" key="1">
    <citation type="journal article" date="2016" name="Genome Announc.">
        <title>Complete Genome Sequence of Geobacillus thermoglucosidasius NCIMB 11955, the Progenitor of a Bioethanol Production Strain.</title>
        <authorList>
            <person name="Sheng L."/>
            <person name="Zhang Y."/>
            <person name="Minton N.P."/>
        </authorList>
    </citation>
    <scope>NUCLEOTIDE SEQUENCE [LARGE SCALE GENOMIC DNA]</scope>
    <source>
        <strain evidence="2">NCIMB 11955</strain>
    </source>
</reference>
<keyword evidence="2" id="KW-1185">Reference proteome</keyword>
<dbReference type="RefSeq" id="WP_003247647.1">
    <property type="nucleotide sequence ID" value="NZ_CP012712.1"/>
</dbReference>
<sequence length="248" mass="26964">MLPLAVVFGLAFSSATITKAEAVQTNNTEQHEVLGYTQEDYDLIKQRQIEMGVAPEKAEELIAKLKNGEVLDADVLSPEDAVNTVKVVNGDTTKITYFFPDGSAAQTEYTDPSVTTNVSKGSKSKGTILPQSISGGSCTTVTYTTTCKNRKVSYQLVTYGFSFYADYTIVGPDYDSIQWAGNWNIWVAGGNYTNPSMRIIRARETDSAKAEARLSATINLPSGQGSISRSLSLLVGDDSATDRWNAYY</sequence>
<protein>
    <submittedName>
        <fullName evidence="1">Uncharacterized protein</fullName>
    </submittedName>
</protein>